<dbReference type="InterPro" id="IPR029063">
    <property type="entry name" value="SAM-dependent_MTases_sf"/>
</dbReference>
<dbReference type="PIRSF" id="PIRSF003085">
    <property type="entry name" value="CMAS"/>
    <property type="match status" value="1"/>
</dbReference>
<evidence type="ECO:0000313" key="7">
    <source>
        <dbReference type="EMBL" id="MCK0195412.1"/>
    </source>
</evidence>
<reference evidence="7 8" key="1">
    <citation type="submission" date="2022-04" db="EMBL/GenBank/DDBJ databases">
        <authorList>
            <person name="Grouzdev D.S."/>
            <person name="Pantiukh K.S."/>
            <person name="Krutkina M.S."/>
        </authorList>
    </citation>
    <scope>NUCLEOTIDE SEQUENCE [LARGE SCALE GENOMIC DNA]</scope>
    <source>
        <strain evidence="7 8">6x-1</strain>
    </source>
</reference>
<name>A0ABT0D652_9HYPH</name>
<gene>
    <name evidence="7" type="ORF">MWN34_00640</name>
</gene>
<evidence type="ECO:0000256" key="3">
    <source>
        <dbReference type="ARBA" id="ARBA00022679"/>
    </source>
</evidence>
<dbReference type="SUPFAM" id="SSF53335">
    <property type="entry name" value="S-adenosyl-L-methionine-dependent methyltransferases"/>
    <property type="match status" value="1"/>
</dbReference>
<dbReference type="RefSeq" id="WP_247025699.1">
    <property type="nucleotide sequence ID" value="NZ_JALKCH010000001.1"/>
</dbReference>
<dbReference type="InterPro" id="IPR057206">
    <property type="entry name" value="DUF7884"/>
</dbReference>
<protein>
    <submittedName>
        <fullName evidence="7">Cyclopropane-fatty-acyl-phospholipid synthase family protein</fullName>
    </submittedName>
</protein>
<dbReference type="PANTHER" id="PTHR43667:SF1">
    <property type="entry name" value="CYCLOPROPANE-FATTY-ACYL-PHOSPHOLIPID SYNTHASE"/>
    <property type="match status" value="1"/>
</dbReference>
<keyword evidence="8" id="KW-1185">Reference proteome</keyword>
<evidence type="ECO:0000259" key="6">
    <source>
        <dbReference type="Pfam" id="PF25371"/>
    </source>
</evidence>
<keyword evidence="5" id="KW-0443">Lipid metabolism</keyword>
<keyword evidence="2" id="KW-0489">Methyltransferase</keyword>
<proteinExistence type="inferred from homology"/>
<evidence type="ECO:0000256" key="1">
    <source>
        <dbReference type="ARBA" id="ARBA00010815"/>
    </source>
</evidence>
<keyword evidence="3" id="KW-0808">Transferase</keyword>
<evidence type="ECO:0000256" key="4">
    <source>
        <dbReference type="ARBA" id="ARBA00022691"/>
    </source>
</evidence>
<accession>A0ABT0D652</accession>
<keyword evidence="4" id="KW-0949">S-adenosyl-L-methionine</keyword>
<dbReference type="PANTHER" id="PTHR43667">
    <property type="entry name" value="CYCLOPROPANE-FATTY-ACYL-PHOSPHOLIPID SYNTHASE"/>
    <property type="match status" value="1"/>
</dbReference>
<dbReference type="Proteomes" id="UP001203284">
    <property type="component" value="Unassembled WGS sequence"/>
</dbReference>
<comment type="similarity">
    <text evidence="1">Belongs to the CFA/CMAS family.</text>
</comment>
<evidence type="ECO:0000256" key="5">
    <source>
        <dbReference type="ARBA" id="ARBA00023098"/>
    </source>
</evidence>
<feature type="domain" description="DUF7884" evidence="6">
    <location>
        <begin position="15"/>
        <end position="84"/>
    </location>
</feature>
<dbReference type="InterPro" id="IPR050723">
    <property type="entry name" value="CFA/CMAS"/>
</dbReference>
<evidence type="ECO:0000256" key="2">
    <source>
        <dbReference type="ARBA" id="ARBA00022603"/>
    </source>
</evidence>
<dbReference type="Gene3D" id="3.40.50.150">
    <property type="entry name" value="Vaccinia Virus protein VP39"/>
    <property type="match status" value="1"/>
</dbReference>
<organism evidence="7 8">
    <name type="scientific">Ancylobacter crimeensis</name>
    <dbReference type="NCBI Taxonomy" id="2579147"/>
    <lineage>
        <taxon>Bacteria</taxon>
        <taxon>Pseudomonadati</taxon>
        <taxon>Pseudomonadota</taxon>
        <taxon>Alphaproteobacteria</taxon>
        <taxon>Hyphomicrobiales</taxon>
        <taxon>Xanthobacteraceae</taxon>
        <taxon>Ancylobacter</taxon>
    </lineage>
</organism>
<evidence type="ECO:0000313" key="8">
    <source>
        <dbReference type="Proteomes" id="UP001203284"/>
    </source>
</evidence>
<dbReference type="InterPro" id="IPR003333">
    <property type="entry name" value="CMAS"/>
</dbReference>
<dbReference type="Pfam" id="PF25371">
    <property type="entry name" value="DUF7884"/>
    <property type="match status" value="1"/>
</dbReference>
<dbReference type="CDD" id="cd02440">
    <property type="entry name" value="AdoMet_MTases"/>
    <property type="match status" value="1"/>
</dbReference>
<dbReference type="Pfam" id="PF02353">
    <property type="entry name" value="CMAS"/>
    <property type="match status" value="1"/>
</dbReference>
<comment type="caution">
    <text evidence="7">The sequence shown here is derived from an EMBL/GenBank/DDBJ whole genome shotgun (WGS) entry which is preliminary data.</text>
</comment>
<dbReference type="EMBL" id="JALKCH010000001">
    <property type="protein sequence ID" value="MCK0195412.1"/>
    <property type="molecule type" value="Genomic_DNA"/>
</dbReference>
<sequence length="419" mass="46630">MERLLAAVLNRVVRTGNLTVTLASGQQCSFGDGSGPPIAIRFVCPKWQRAVALDPELKLGEAYTDGGVVVEQGSIADLLAVLMAQVGLKPPGVSAKGLSWLRFMARRLAQFNPPRRSRRNVAHHYDLDARLYALFLDADKQYSCAYFEHPGQSLDDAQLAKRRHIAAKLLLDRPELRVLDIGCGWGGLGLYLAQNAGANVTGVTLSEEQLAVAKGRAEEAGLTGNAEFRLQDYRATPGPFDRIVSVGMFEHVGIGHFDTYFQRIAELLTDDGVALVHAIGRSEGPGITNPWIARYIFPGGYIPALSEVLPAIEKAGLYVTDIEILRLHYAETLKCWRERFMAHAEEAERLYDERFVRLWEFYLAASEMAFRHQGMMVFQVQLARKEGVVPMTRSYIAEAETKLKRTEMRNRPGLRLAGE</sequence>